<dbReference type="EMBL" id="CP001337">
    <property type="protein sequence ID" value="ACL24632.1"/>
    <property type="molecule type" value="Genomic_DNA"/>
</dbReference>
<dbReference type="Proteomes" id="UP000002508">
    <property type="component" value="Chromosome"/>
</dbReference>
<feature type="transmembrane region" description="Helical" evidence="1">
    <location>
        <begin position="246"/>
        <end position="264"/>
    </location>
</feature>
<sequence length="308" mass="33144">MPPVETLTHPETAWLLRMAPALLAALIATTAIFILRQPLTQMMTRLSQRRIDPTLDLALIWRPVLLSTNTSLLMVGGVATLVSAVLGFIGSLWLALALAPVAAALVTRVGFALVAQRYNRQLERELTPAIGRLSALLSGGLGLRTAFDRLLADMPSGPLRDEWSWLIRQQGALLADGSIATLRQVIAALAGQTLSVRHATLLNHLAVAADQPQDLQARRCAAAYAALQASERRREEALTELAQMRYSGLAVGGAGVLMAVYLGATQWERVRVAYSTPLGMVFAVIVSLALAAPIIGGIWLSRVEDVEY</sequence>
<keyword evidence="1" id="KW-1133">Transmembrane helix</keyword>
<dbReference type="eggNOG" id="ENOG5030SQ0">
    <property type="taxonomic scope" value="Bacteria"/>
</dbReference>
<keyword evidence="3" id="KW-1185">Reference proteome</keyword>
<evidence type="ECO:0000256" key="1">
    <source>
        <dbReference type="SAM" id="Phobius"/>
    </source>
</evidence>
<keyword evidence="1" id="KW-0812">Transmembrane</keyword>
<evidence type="ECO:0008006" key="4">
    <source>
        <dbReference type="Google" id="ProtNLM"/>
    </source>
</evidence>
<protein>
    <recommendedName>
        <fullName evidence="4">Type II secretion system protein GspF domain-containing protein</fullName>
    </recommendedName>
</protein>
<dbReference type="KEGG" id="cag:Cagg_1731"/>
<dbReference type="HOGENOM" id="CLU_902235_0_0_0"/>
<evidence type="ECO:0000313" key="2">
    <source>
        <dbReference type="EMBL" id="ACL24632.1"/>
    </source>
</evidence>
<dbReference type="RefSeq" id="WP_015940491.1">
    <property type="nucleotide sequence ID" value="NC_011831.1"/>
</dbReference>
<dbReference type="AlphaFoldDB" id="B8GAP3"/>
<evidence type="ECO:0000313" key="3">
    <source>
        <dbReference type="Proteomes" id="UP000002508"/>
    </source>
</evidence>
<keyword evidence="1" id="KW-0472">Membrane</keyword>
<feature type="transmembrane region" description="Helical" evidence="1">
    <location>
        <begin position="59"/>
        <end position="86"/>
    </location>
</feature>
<feature type="transmembrane region" description="Helical" evidence="1">
    <location>
        <begin position="12"/>
        <end position="35"/>
    </location>
</feature>
<organism evidence="2 3">
    <name type="scientific">Chloroflexus aggregans (strain MD-66 / DSM 9485)</name>
    <dbReference type="NCBI Taxonomy" id="326427"/>
    <lineage>
        <taxon>Bacteria</taxon>
        <taxon>Bacillati</taxon>
        <taxon>Chloroflexota</taxon>
        <taxon>Chloroflexia</taxon>
        <taxon>Chloroflexales</taxon>
        <taxon>Chloroflexineae</taxon>
        <taxon>Chloroflexaceae</taxon>
        <taxon>Chloroflexus</taxon>
    </lineage>
</organism>
<proteinExistence type="predicted"/>
<feature type="transmembrane region" description="Helical" evidence="1">
    <location>
        <begin position="276"/>
        <end position="300"/>
    </location>
</feature>
<reference evidence="2" key="1">
    <citation type="submission" date="2008-12" db="EMBL/GenBank/DDBJ databases">
        <title>Complete sequence of Chloroflexus aggregans DSM 9485.</title>
        <authorList>
            <consortium name="US DOE Joint Genome Institute"/>
            <person name="Lucas S."/>
            <person name="Copeland A."/>
            <person name="Lapidus A."/>
            <person name="Glavina del Rio T."/>
            <person name="Dalin E."/>
            <person name="Tice H."/>
            <person name="Pitluck S."/>
            <person name="Foster B."/>
            <person name="Larimer F."/>
            <person name="Land M."/>
            <person name="Hauser L."/>
            <person name="Kyrpides N."/>
            <person name="Mikhailova N."/>
            <person name="Bryant D."/>
            <person name="Richardson P."/>
        </authorList>
    </citation>
    <scope>NUCLEOTIDE SEQUENCE</scope>
    <source>
        <strain evidence="2">DSM 9485</strain>
    </source>
</reference>
<name>B8GAP3_CHLAD</name>
<accession>B8GAP3</accession>
<dbReference type="STRING" id="326427.Cagg_1731"/>
<gene>
    <name evidence="2" type="ordered locus">Cagg_1731</name>
</gene>
<dbReference type="OrthoDB" id="153851at2"/>
<feature type="transmembrane region" description="Helical" evidence="1">
    <location>
        <begin position="92"/>
        <end position="114"/>
    </location>
</feature>